<dbReference type="PROSITE" id="PS01031">
    <property type="entry name" value="SHSP"/>
    <property type="match status" value="1"/>
</dbReference>
<organism evidence="5 6">
    <name type="scientific">Aquilegia coerulea</name>
    <name type="common">Rocky mountain columbine</name>
    <dbReference type="NCBI Taxonomy" id="218851"/>
    <lineage>
        <taxon>Eukaryota</taxon>
        <taxon>Viridiplantae</taxon>
        <taxon>Streptophyta</taxon>
        <taxon>Embryophyta</taxon>
        <taxon>Tracheophyta</taxon>
        <taxon>Spermatophyta</taxon>
        <taxon>Magnoliopsida</taxon>
        <taxon>Ranunculales</taxon>
        <taxon>Ranunculaceae</taxon>
        <taxon>Thalictroideae</taxon>
        <taxon>Aquilegia</taxon>
    </lineage>
</organism>
<dbReference type="InParanoid" id="A0A2G5EFJ9"/>
<dbReference type="InterPro" id="IPR031107">
    <property type="entry name" value="Small_HSP"/>
</dbReference>
<evidence type="ECO:0000256" key="1">
    <source>
        <dbReference type="ARBA" id="ARBA00023016"/>
    </source>
</evidence>
<dbReference type="Proteomes" id="UP000230069">
    <property type="component" value="Unassembled WGS sequence"/>
</dbReference>
<evidence type="ECO:0000313" key="6">
    <source>
        <dbReference type="Proteomes" id="UP000230069"/>
    </source>
</evidence>
<accession>A0A2G5EFJ9</accession>
<dbReference type="InterPro" id="IPR002068">
    <property type="entry name" value="A-crystallin/Hsp20_dom"/>
</dbReference>
<dbReference type="Gene3D" id="2.60.40.790">
    <property type="match status" value="1"/>
</dbReference>
<evidence type="ECO:0000256" key="2">
    <source>
        <dbReference type="PROSITE-ProRule" id="PRU00285"/>
    </source>
</evidence>
<gene>
    <name evidence="5" type="ORF">AQUCO_00900821v1</name>
</gene>
<reference evidence="5 6" key="1">
    <citation type="submission" date="2017-09" db="EMBL/GenBank/DDBJ databases">
        <title>WGS assembly of Aquilegia coerulea Goldsmith.</title>
        <authorList>
            <person name="Hodges S."/>
            <person name="Kramer E."/>
            <person name="Nordborg M."/>
            <person name="Tomkins J."/>
            <person name="Borevitz J."/>
            <person name="Derieg N."/>
            <person name="Yan J."/>
            <person name="Mihaltcheva S."/>
            <person name="Hayes R.D."/>
            <person name="Rokhsar D."/>
        </authorList>
    </citation>
    <scope>NUCLEOTIDE SEQUENCE [LARGE SCALE GENOMIC DNA]</scope>
    <source>
        <strain evidence="6">cv. Goldsmith</strain>
    </source>
</reference>
<comment type="similarity">
    <text evidence="2 3">Belongs to the small heat shock protein (HSP20) family.</text>
</comment>
<feature type="domain" description="SHSP" evidence="4">
    <location>
        <begin position="2"/>
        <end position="114"/>
    </location>
</feature>
<name>A0A2G5EFJ9_AQUCA</name>
<dbReference type="PANTHER" id="PTHR11527">
    <property type="entry name" value="HEAT-SHOCK PROTEIN 20 FAMILY MEMBER"/>
    <property type="match status" value="1"/>
</dbReference>
<evidence type="ECO:0000256" key="3">
    <source>
        <dbReference type="RuleBase" id="RU003616"/>
    </source>
</evidence>
<protein>
    <recommendedName>
        <fullName evidence="4">SHSP domain-containing protein</fullName>
    </recommendedName>
</protein>
<evidence type="ECO:0000313" key="5">
    <source>
        <dbReference type="EMBL" id="PIA54528.1"/>
    </source>
</evidence>
<dbReference type="InterPro" id="IPR008978">
    <property type="entry name" value="HSP20-like_chaperone"/>
</dbReference>
<dbReference type="CDD" id="cd06472">
    <property type="entry name" value="ACD_ScHsp26_like"/>
    <property type="match status" value="1"/>
</dbReference>
<dbReference type="Pfam" id="PF00011">
    <property type="entry name" value="HSP20"/>
    <property type="match status" value="1"/>
</dbReference>
<keyword evidence="1" id="KW-0346">Stress response</keyword>
<evidence type="ECO:0000259" key="4">
    <source>
        <dbReference type="PROSITE" id="PS01031"/>
    </source>
</evidence>
<dbReference type="AlphaFoldDB" id="A0A2G5EFJ9"/>
<proteinExistence type="inferred from homology"/>
<dbReference type="SUPFAM" id="SSF49764">
    <property type="entry name" value="HSP20-like chaperones"/>
    <property type="match status" value="1"/>
</dbReference>
<keyword evidence="6" id="KW-1185">Reference proteome</keyword>
<dbReference type="OrthoDB" id="2960525at2759"/>
<sequence length="114" mass="13052">MDTSSFTNAQIDWKETPEAHVIQTDVPGMKKEEVKIEVEGKVIQICGERNVEKVDEKDKWHRVERRSGKFIRRFQMPENANLDAVNATMENGVLTITIPKEEKMPEVKAIQISG</sequence>
<dbReference type="STRING" id="218851.A0A2G5EFJ9"/>
<dbReference type="EMBL" id="KZ305026">
    <property type="protein sequence ID" value="PIA54528.1"/>
    <property type="molecule type" value="Genomic_DNA"/>
</dbReference>